<organism evidence="1 2">
    <name type="scientific">Streptococcus sobrinus</name>
    <dbReference type="NCBI Taxonomy" id="1310"/>
    <lineage>
        <taxon>Bacteria</taxon>
        <taxon>Bacillati</taxon>
        <taxon>Bacillota</taxon>
        <taxon>Bacilli</taxon>
        <taxon>Lactobacillales</taxon>
        <taxon>Streptococcaceae</taxon>
        <taxon>Streptococcus</taxon>
    </lineage>
</organism>
<accession>A0ABN5LGY4</accession>
<dbReference type="Proteomes" id="UP000245369">
    <property type="component" value="Chromosome"/>
</dbReference>
<dbReference type="EMBL" id="CP029490">
    <property type="protein sequence ID" value="AWN20146.1"/>
    <property type="molecule type" value="Genomic_DNA"/>
</dbReference>
<name>A0ABN5LGY4_9STRE</name>
<dbReference type="GeneID" id="93923246"/>
<keyword evidence="2" id="KW-1185">Reference proteome</keyword>
<evidence type="ECO:0000313" key="2">
    <source>
        <dbReference type="Proteomes" id="UP000245369"/>
    </source>
</evidence>
<sequence length="40" mass="4583">MFNFGQDKKHLFLLGAFILLSEPLSVLIQVAKGFYLKENL</sequence>
<protein>
    <submittedName>
        <fullName evidence="1">Permease</fullName>
    </submittedName>
</protein>
<proteinExistence type="predicted"/>
<gene>
    <name evidence="1" type="ORF">DK182_01770</name>
</gene>
<dbReference type="RefSeq" id="WP_019770733.1">
    <property type="nucleotide sequence ID" value="NZ_CP029490.1"/>
</dbReference>
<evidence type="ECO:0000313" key="1">
    <source>
        <dbReference type="EMBL" id="AWN20146.1"/>
    </source>
</evidence>
<reference evidence="1 2" key="1">
    <citation type="submission" date="2018-05" db="EMBL/GenBank/DDBJ databases">
        <title>Complete genome sequences of Streptococcus sobrinus.</title>
        <authorList>
            <person name="Sales M."/>
            <person name="Jensen P.A."/>
        </authorList>
    </citation>
    <scope>NUCLEOTIDE SEQUENCE [LARGE SCALE GENOMIC DNA]</scope>
    <source>
        <strain evidence="1 2">SL1</strain>
    </source>
</reference>